<dbReference type="EC" id="3.2.1.21" evidence="3"/>
<dbReference type="SUPFAM" id="SSF52279">
    <property type="entry name" value="Beta-D-glucan exohydrolase, C-terminal domain"/>
    <property type="match status" value="1"/>
</dbReference>
<evidence type="ECO:0000256" key="11">
    <source>
        <dbReference type="ARBA" id="ARBA00041809"/>
    </source>
</evidence>
<dbReference type="Gene3D" id="2.60.120.260">
    <property type="entry name" value="Galactose-binding domain-like"/>
    <property type="match status" value="1"/>
</dbReference>
<dbReference type="EMBL" id="KZ825059">
    <property type="protein sequence ID" value="RAH59300.1"/>
    <property type="molecule type" value="Genomic_DNA"/>
</dbReference>
<evidence type="ECO:0000313" key="13">
    <source>
        <dbReference type="EMBL" id="RAH59300.1"/>
    </source>
</evidence>
<evidence type="ECO:0000256" key="3">
    <source>
        <dbReference type="ARBA" id="ARBA00012744"/>
    </source>
</evidence>
<evidence type="ECO:0000256" key="8">
    <source>
        <dbReference type="ARBA" id="ARBA00039569"/>
    </source>
</evidence>
<evidence type="ECO:0000256" key="2">
    <source>
        <dbReference type="ARBA" id="ARBA00005336"/>
    </source>
</evidence>
<evidence type="ECO:0000256" key="10">
    <source>
        <dbReference type="ARBA" id="ARBA00041603"/>
    </source>
</evidence>
<reference evidence="13 14" key="1">
    <citation type="submission" date="2018-02" db="EMBL/GenBank/DDBJ databases">
        <title>The genomes of Aspergillus section Nigri reveals drivers in fungal speciation.</title>
        <authorList>
            <consortium name="DOE Joint Genome Institute"/>
            <person name="Vesth T.C."/>
            <person name="Nybo J."/>
            <person name="Theobald S."/>
            <person name="Brandl J."/>
            <person name="Frisvad J.C."/>
            <person name="Nielsen K.F."/>
            <person name="Lyhne E.K."/>
            <person name="Kogle M.E."/>
            <person name="Kuo A."/>
            <person name="Riley R."/>
            <person name="Clum A."/>
            <person name="Nolan M."/>
            <person name="Lipzen A."/>
            <person name="Salamov A."/>
            <person name="Henrissat B."/>
            <person name="Wiebenga A."/>
            <person name="De vries R.P."/>
            <person name="Grigoriev I.V."/>
            <person name="Mortensen U.H."/>
            <person name="Andersen M.R."/>
            <person name="Baker S.E."/>
        </authorList>
    </citation>
    <scope>NUCLEOTIDE SEQUENCE [LARGE SCALE GENOMIC DNA]</scope>
    <source>
        <strain evidence="13 14">CBS 112811</strain>
    </source>
</reference>
<dbReference type="PANTHER" id="PTHR42715:SF27">
    <property type="entry name" value="BETA-GLUCOSIDASE-RELATED"/>
    <property type="match status" value="1"/>
</dbReference>
<dbReference type="SMART" id="SM00758">
    <property type="entry name" value="PA14"/>
    <property type="match status" value="1"/>
</dbReference>
<dbReference type="InterPro" id="IPR050288">
    <property type="entry name" value="Cellulose_deg_GH3"/>
</dbReference>
<dbReference type="AlphaFoldDB" id="A0A8G1VNY9"/>
<keyword evidence="5" id="KW-0119">Carbohydrate metabolism</keyword>
<comment type="similarity">
    <text evidence="2">Belongs to the glycosyl hydrolase 3 family.</text>
</comment>
<evidence type="ECO:0000256" key="5">
    <source>
        <dbReference type="ARBA" id="ARBA00023277"/>
    </source>
</evidence>
<dbReference type="Proteomes" id="UP000249526">
    <property type="component" value="Unassembled WGS sequence"/>
</dbReference>
<accession>A0A8G1VNY9</accession>
<dbReference type="PROSITE" id="PS51820">
    <property type="entry name" value="PA14"/>
    <property type="match status" value="1"/>
</dbReference>
<dbReference type="Pfam" id="PF07691">
    <property type="entry name" value="PA14"/>
    <property type="match status" value="1"/>
</dbReference>
<dbReference type="InterPro" id="IPR036881">
    <property type="entry name" value="Glyco_hydro_3_C_sf"/>
</dbReference>
<dbReference type="GO" id="GO:0008422">
    <property type="term" value="F:beta-glucosidase activity"/>
    <property type="evidence" value="ECO:0007669"/>
    <property type="project" value="UniProtKB-EC"/>
</dbReference>
<dbReference type="InterPro" id="IPR011658">
    <property type="entry name" value="PA14_dom"/>
</dbReference>
<sequence length="333" mass="36560">MPYLLQYPQKDQQPCSIILTRIQVWNLLHDRSPSCWLGPRNAWPFSATGTVITRALSSGKLLPHELDDRFQEVLKFIQRARVLNLPENAPEEMLDTPETAAQLRRAAAESIVMLKNERDILPFKYDKTTAVIGPNALFAAYCGGGSAALDPYHAISPLEGIHARVSQAKYALGAPGWKLLPPLSHLTKTESGQPGLDMTVYLDSPGLPNCNTADQIHVGRSEVFLMNYKNPHIKGYLYYADPSGTFTPDVTAEYEFSICVAGTAKMSIDGECIVDNASKQIRADNFFGTGTVEERGELLIEAGKMYYIKVEFGTDPTITFDRPGANGFGAGGI</sequence>
<feature type="domain" description="PA14" evidence="12">
    <location>
        <begin position="191"/>
        <end position="333"/>
    </location>
</feature>
<evidence type="ECO:0000256" key="9">
    <source>
        <dbReference type="ARBA" id="ARBA00041279"/>
    </source>
</evidence>
<dbReference type="UniPathway" id="UPA00696"/>
<dbReference type="RefSeq" id="XP_025517222.1">
    <property type="nucleotide sequence ID" value="XM_025664633.1"/>
</dbReference>
<keyword evidence="6" id="KW-0326">Glycosidase</keyword>
<evidence type="ECO:0000256" key="7">
    <source>
        <dbReference type="ARBA" id="ARBA00023326"/>
    </source>
</evidence>
<dbReference type="PANTHER" id="PTHR42715">
    <property type="entry name" value="BETA-GLUCOSIDASE"/>
    <property type="match status" value="1"/>
</dbReference>
<organism evidence="13 14">
    <name type="scientific">Aspergillus piperis CBS 112811</name>
    <dbReference type="NCBI Taxonomy" id="1448313"/>
    <lineage>
        <taxon>Eukaryota</taxon>
        <taxon>Fungi</taxon>
        <taxon>Dikarya</taxon>
        <taxon>Ascomycota</taxon>
        <taxon>Pezizomycotina</taxon>
        <taxon>Eurotiomycetes</taxon>
        <taxon>Eurotiomycetidae</taxon>
        <taxon>Eurotiales</taxon>
        <taxon>Aspergillaceae</taxon>
        <taxon>Aspergillus</taxon>
        <taxon>Aspergillus subgen. Circumdati</taxon>
    </lineage>
</organism>
<dbReference type="GeneID" id="37168035"/>
<keyword evidence="4" id="KW-0378">Hydrolase</keyword>
<evidence type="ECO:0000259" key="12">
    <source>
        <dbReference type="PROSITE" id="PS51820"/>
    </source>
</evidence>
<proteinExistence type="inferred from homology"/>
<gene>
    <name evidence="13" type="ORF">BO85DRAFT_512031</name>
</gene>
<evidence type="ECO:0000256" key="4">
    <source>
        <dbReference type="ARBA" id="ARBA00022801"/>
    </source>
</evidence>
<dbReference type="Gene3D" id="3.40.50.1700">
    <property type="entry name" value="Glycoside hydrolase family 3 C-terminal domain"/>
    <property type="match status" value="1"/>
</dbReference>
<keyword evidence="7" id="KW-0624">Polysaccharide degradation</keyword>
<keyword evidence="14" id="KW-1185">Reference proteome</keyword>
<dbReference type="SUPFAM" id="SSF56988">
    <property type="entry name" value="Anthrax protective antigen"/>
    <property type="match status" value="1"/>
</dbReference>
<dbReference type="InterPro" id="IPR037524">
    <property type="entry name" value="PA14/GLEYA"/>
</dbReference>
<evidence type="ECO:0000313" key="14">
    <source>
        <dbReference type="Proteomes" id="UP000249526"/>
    </source>
</evidence>
<protein>
    <recommendedName>
        <fullName evidence="8">Probable beta-glucosidase I</fullName>
        <ecNumber evidence="3">3.2.1.21</ecNumber>
    </recommendedName>
    <alternativeName>
        <fullName evidence="9">Beta-D-glucoside glucohydrolase I</fullName>
    </alternativeName>
    <alternativeName>
        <fullName evidence="10">Cellobiase I</fullName>
    </alternativeName>
    <alternativeName>
        <fullName evidence="11">Gentiobiase I</fullName>
    </alternativeName>
</protein>
<comment type="catalytic activity">
    <reaction evidence="1">
        <text>Hydrolysis of terminal, non-reducing beta-D-glucosyl residues with release of beta-D-glucose.</text>
        <dbReference type="EC" id="3.2.1.21"/>
    </reaction>
</comment>
<evidence type="ECO:0000256" key="1">
    <source>
        <dbReference type="ARBA" id="ARBA00000448"/>
    </source>
</evidence>
<evidence type="ECO:0000256" key="6">
    <source>
        <dbReference type="ARBA" id="ARBA00023295"/>
    </source>
</evidence>
<name>A0A8G1VNY9_9EURO</name>
<dbReference type="GO" id="GO:0030245">
    <property type="term" value="P:cellulose catabolic process"/>
    <property type="evidence" value="ECO:0007669"/>
    <property type="project" value="UniProtKB-UniPathway"/>
</dbReference>